<dbReference type="CDD" id="cd05162">
    <property type="entry name" value="PWWP"/>
    <property type="match status" value="1"/>
</dbReference>
<feature type="compositionally biased region" description="Basic and acidic residues" evidence="1">
    <location>
        <begin position="46"/>
        <end position="61"/>
    </location>
</feature>
<feature type="region of interest" description="Disordered" evidence="1">
    <location>
        <begin position="244"/>
        <end position="265"/>
    </location>
</feature>
<feature type="compositionally biased region" description="Basic and acidic residues" evidence="1">
    <location>
        <begin position="285"/>
        <end position="299"/>
    </location>
</feature>
<feature type="region of interest" description="Disordered" evidence="1">
    <location>
        <begin position="157"/>
        <end position="198"/>
    </location>
</feature>
<proteinExistence type="predicted"/>
<feature type="compositionally biased region" description="Basic and acidic residues" evidence="1">
    <location>
        <begin position="711"/>
        <end position="730"/>
    </location>
</feature>
<feature type="region of interest" description="Disordered" evidence="1">
    <location>
        <begin position="285"/>
        <end position="325"/>
    </location>
</feature>
<dbReference type="Gene3D" id="2.30.30.140">
    <property type="match status" value="1"/>
</dbReference>
<feature type="compositionally biased region" description="Low complexity" evidence="1">
    <location>
        <begin position="157"/>
        <end position="173"/>
    </location>
</feature>
<dbReference type="InterPro" id="IPR053063">
    <property type="entry name" value="PWWP_domain_containing_PDP"/>
</dbReference>
<dbReference type="PANTHER" id="PTHR42851">
    <property type="entry name" value="ALDOLASE-RELATED"/>
    <property type="match status" value="1"/>
</dbReference>
<reference evidence="3" key="1">
    <citation type="submission" date="2023-07" db="EMBL/GenBank/DDBJ databases">
        <title>draft genome sequence of fig (Ficus carica).</title>
        <authorList>
            <person name="Takahashi T."/>
            <person name="Nishimura K."/>
        </authorList>
    </citation>
    <scope>NUCLEOTIDE SEQUENCE</scope>
</reference>
<feature type="region of interest" description="Disordered" evidence="1">
    <location>
        <begin position="825"/>
        <end position="898"/>
    </location>
</feature>
<dbReference type="PANTHER" id="PTHR42851:SF19">
    <property type="entry name" value="PWWP DOMAIN-CONTAINING PROTEIN 2-RELATED"/>
    <property type="match status" value="1"/>
</dbReference>
<sequence>MSASSERIDLNSDVVLTDPENEAAVAEKKAAMAGSSVEEEEEEEEEKNKERVLEGETKEEGLESEVSERVVNGGKLEDVSLNVVESEECKEKDETLIINDAPLGSLEADPDLESWKGGEYLVGNEKKEGVSFELEKEKASGEKEKVKSLESDKGACSAVNLSSNSGDSSCSRSIEAIEPETTRSAESVSELKDDSPAVEVEEKVDLGEALVRGDTIVSTECGTVPSDGLQKGVLDALVEAETKETRIPESSGTAVNSSSNFGDSCHSQNLEAVEAKTMGSVESLRELKEESPAMEVEEKVDSDESLARGEDKVSTECGSTPADGLENGVLEVHLEADTQETSNESNSFNIVIDLNPKSSASKPKLGVGDLVWGKVRSHPWWPGLVCDPNAASQKAKKYFKRDAYLIAYFGDNTFAWNESSMVKPFFENFSQMEKNSNTEDFHHAIVCALDEVSRRVEFGLSCSCLSEEVCAKVKTQIIVNAGIREELSRRDGGDSSLTGASFEPSKLVGYIKELAQVPYDVVHDRLELALARSQLLAFYRFKGYSQLPEFNILGGILDNDAEISLSTEKKHCNEASGAVDPEHKDDGGSVTEKGKSKSQNSSSLKRKLNSKDSTFPSKKEKSLSDLMAEKRMKTPTCENVSEGKATSKKRKAGDATSDGPLVKETKSMAIGSDNKPVRKQTFRVGDSIKRVASQLNGLSPILKGDGMPQTKSKEKTISEESKAGKLVEREHSPDVMLSQLCLAAKDPMRVNNSSVITFFSEFRDTVSLDLPGSEENESLEDLFGSGKTGKEPTKNGRKSNMSGMNELPHRLGLTNESYWSERIGRSIPEDQNETGFKKKSTTALEVDSEQKTSGSQVEKEKSQTALELDSKQKTAGENLETKPEKPVVDDQTDSSKEELSPTALILNFTDLNSVPSKANLNKIFSSYESLSESETEVFKKSSRAKVVFKRRSDAETAFSSAGKYSTFGPSLVSYRLKYSSSTPSKASPNSKK</sequence>
<feature type="domain" description="PWWP" evidence="2">
    <location>
        <begin position="367"/>
        <end position="428"/>
    </location>
</feature>
<keyword evidence="4" id="KW-1185">Reference proteome</keyword>
<accession>A0AA88CXV5</accession>
<gene>
    <name evidence="3" type="ORF">TIFTF001_008303</name>
</gene>
<feature type="compositionally biased region" description="Basic and acidic residues" evidence="1">
    <location>
        <begin position="1"/>
        <end position="10"/>
    </location>
</feature>
<feature type="compositionally biased region" description="Basic and acidic residues" evidence="1">
    <location>
        <begin position="305"/>
        <end position="314"/>
    </location>
</feature>
<evidence type="ECO:0000259" key="2">
    <source>
        <dbReference type="PROSITE" id="PS50812"/>
    </source>
</evidence>
<feature type="region of interest" description="Disordered" evidence="1">
    <location>
        <begin position="698"/>
        <end position="730"/>
    </location>
</feature>
<feature type="compositionally biased region" description="Basic and acidic residues" evidence="1">
    <location>
        <begin position="580"/>
        <end position="595"/>
    </location>
</feature>
<feature type="region of interest" description="Disordered" evidence="1">
    <location>
        <begin position="572"/>
        <end position="661"/>
    </location>
</feature>
<feature type="compositionally biased region" description="Polar residues" evidence="1">
    <location>
        <begin position="248"/>
        <end position="265"/>
    </location>
</feature>
<feature type="compositionally biased region" description="Basic and acidic residues" evidence="1">
    <location>
        <begin position="189"/>
        <end position="198"/>
    </location>
</feature>
<name>A0AA88CXV5_FICCA</name>
<feature type="region of interest" description="Disordered" evidence="1">
    <location>
        <begin position="770"/>
        <end position="812"/>
    </location>
</feature>
<feature type="compositionally biased region" description="Basic and acidic residues" evidence="1">
    <location>
        <begin position="857"/>
        <end position="898"/>
    </location>
</feature>
<dbReference type="SUPFAM" id="SSF63748">
    <property type="entry name" value="Tudor/PWWP/MBT"/>
    <property type="match status" value="1"/>
</dbReference>
<evidence type="ECO:0000256" key="1">
    <source>
        <dbReference type="SAM" id="MobiDB-lite"/>
    </source>
</evidence>
<evidence type="ECO:0000313" key="4">
    <source>
        <dbReference type="Proteomes" id="UP001187192"/>
    </source>
</evidence>
<dbReference type="PROSITE" id="PS50812">
    <property type="entry name" value="PWWP"/>
    <property type="match status" value="1"/>
</dbReference>
<dbReference type="SMART" id="SM00293">
    <property type="entry name" value="PWWP"/>
    <property type="match status" value="1"/>
</dbReference>
<protein>
    <recommendedName>
        <fullName evidence="2">PWWP domain-containing protein</fullName>
    </recommendedName>
</protein>
<evidence type="ECO:0000313" key="3">
    <source>
        <dbReference type="EMBL" id="GMN39083.1"/>
    </source>
</evidence>
<dbReference type="EMBL" id="BTGU01000009">
    <property type="protein sequence ID" value="GMN39083.1"/>
    <property type="molecule type" value="Genomic_DNA"/>
</dbReference>
<dbReference type="Pfam" id="PF00855">
    <property type="entry name" value="PWWP"/>
    <property type="match status" value="1"/>
</dbReference>
<feature type="region of interest" description="Disordered" evidence="1">
    <location>
        <begin position="1"/>
        <end position="71"/>
    </location>
</feature>
<feature type="compositionally biased region" description="Basic and acidic residues" evidence="1">
    <location>
        <begin position="617"/>
        <end position="632"/>
    </location>
</feature>
<dbReference type="InterPro" id="IPR000313">
    <property type="entry name" value="PWWP_dom"/>
</dbReference>
<dbReference type="Proteomes" id="UP001187192">
    <property type="component" value="Unassembled WGS sequence"/>
</dbReference>
<comment type="caution">
    <text evidence="3">The sequence shown here is derived from an EMBL/GenBank/DDBJ whole genome shotgun (WGS) entry which is preliminary data.</text>
</comment>
<dbReference type="AlphaFoldDB" id="A0AA88CXV5"/>
<organism evidence="3 4">
    <name type="scientific">Ficus carica</name>
    <name type="common">Common fig</name>
    <dbReference type="NCBI Taxonomy" id="3494"/>
    <lineage>
        <taxon>Eukaryota</taxon>
        <taxon>Viridiplantae</taxon>
        <taxon>Streptophyta</taxon>
        <taxon>Embryophyta</taxon>
        <taxon>Tracheophyta</taxon>
        <taxon>Spermatophyta</taxon>
        <taxon>Magnoliopsida</taxon>
        <taxon>eudicotyledons</taxon>
        <taxon>Gunneridae</taxon>
        <taxon>Pentapetalae</taxon>
        <taxon>rosids</taxon>
        <taxon>fabids</taxon>
        <taxon>Rosales</taxon>
        <taxon>Moraceae</taxon>
        <taxon>Ficeae</taxon>
        <taxon>Ficus</taxon>
    </lineage>
</organism>